<feature type="compositionally biased region" description="Polar residues" evidence="7">
    <location>
        <begin position="99"/>
        <end position="110"/>
    </location>
</feature>
<feature type="compositionally biased region" description="Polar residues" evidence="7">
    <location>
        <begin position="525"/>
        <end position="557"/>
    </location>
</feature>
<organism evidence="9 10">
    <name type="scientific">Marasmius oreades</name>
    <name type="common">fairy-ring Marasmius</name>
    <dbReference type="NCBI Taxonomy" id="181124"/>
    <lineage>
        <taxon>Eukaryota</taxon>
        <taxon>Fungi</taxon>
        <taxon>Dikarya</taxon>
        <taxon>Basidiomycota</taxon>
        <taxon>Agaricomycotina</taxon>
        <taxon>Agaricomycetes</taxon>
        <taxon>Agaricomycetidae</taxon>
        <taxon>Agaricales</taxon>
        <taxon>Marasmiineae</taxon>
        <taxon>Marasmiaceae</taxon>
        <taxon>Marasmius</taxon>
    </lineage>
</organism>
<feature type="region of interest" description="Disordered" evidence="7">
    <location>
        <begin position="441"/>
        <end position="615"/>
    </location>
</feature>
<feature type="compositionally biased region" description="Low complexity" evidence="7">
    <location>
        <begin position="582"/>
        <end position="613"/>
    </location>
</feature>
<dbReference type="Pfam" id="PF00010">
    <property type="entry name" value="HLH"/>
    <property type="match status" value="1"/>
</dbReference>
<protein>
    <recommendedName>
        <fullName evidence="8">BHLH domain-containing protein</fullName>
    </recommendedName>
</protein>
<feature type="compositionally biased region" description="Low complexity" evidence="7">
    <location>
        <begin position="488"/>
        <end position="507"/>
    </location>
</feature>
<dbReference type="InterPro" id="IPR036638">
    <property type="entry name" value="HLH_DNA-bd_sf"/>
</dbReference>
<gene>
    <name evidence="9" type="ORF">E1B28_005616</name>
</gene>
<feature type="compositionally biased region" description="Low complexity" evidence="7">
    <location>
        <begin position="307"/>
        <end position="319"/>
    </location>
</feature>
<keyword evidence="10" id="KW-1185">Reference proteome</keyword>
<evidence type="ECO:0000256" key="6">
    <source>
        <dbReference type="SAM" id="Coils"/>
    </source>
</evidence>
<keyword evidence="6" id="KW-0175">Coiled coil</keyword>
<dbReference type="PANTHER" id="PTHR10328:SF3">
    <property type="entry name" value="PROTEIN MAX"/>
    <property type="match status" value="1"/>
</dbReference>
<dbReference type="GO" id="GO:0003700">
    <property type="term" value="F:DNA-binding transcription factor activity"/>
    <property type="evidence" value="ECO:0007669"/>
    <property type="project" value="TreeGrafter"/>
</dbReference>
<dbReference type="Proteomes" id="UP001049176">
    <property type="component" value="Chromosome 3"/>
</dbReference>
<dbReference type="GO" id="GO:0046983">
    <property type="term" value="F:protein dimerization activity"/>
    <property type="evidence" value="ECO:0007669"/>
    <property type="project" value="InterPro"/>
</dbReference>
<keyword evidence="3" id="KW-0010">Activator</keyword>
<feature type="coiled-coil region" evidence="6">
    <location>
        <begin position="919"/>
        <end position="946"/>
    </location>
</feature>
<feature type="compositionally biased region" description="Polar residues" evidence="7">
    <location>
        <begin position="446"/>
        <end position="462"/>
    </location>
</feature>
<dbReference type="GO" id="GO:0045944">
    <property type="term" value="P:positive regulation of transcription by RNA polymerase II"/>
    <property type="evidence" value="ECO:0007669"/>
    <property type="project" value="TreeGrafter"/>
</dbReference>
<dbReference type="SMART" id="SM00353">
    <property type="entry name" value="HLH"/>
    <property type="match status" value="1"/>
</dbReference>
<feature type="region of interest" description="Disordered" evidence="7">
    <location>
        <begin position="249"/>
        <end position="284"/>
    </location>
</feature>
<evidence type="ECO:0000313" key="10">
    <source>
        <dbReference type="Proteomes" id="UP001049176"/>
    </source>
</evidence>
<proteinExistence type="predicted"/>
<dbReference type="GO" id="GO:0003677">
    <property type="term" value="F:DNA binding"/>
    <property type="evidence" value="ECO:0007669"/>
    <property type="project" value="UniProtKB-KW"/>
</dbReference>
<dbReference type="Gene3D" id="4.10.280.10">
    <property type="entry name" value="Helix-loop-helix DNA-binding domain"/>
    <property type="match status" value="1"/>
</dbReference>
<name>A0A9P7UUF3_9AGAR</name>
<evidence type="ECO:0000256" key="5">
    <source>
        <dbReference type="ARBA" id="ARBA00023242"/>
    </source>
</evidence>
<comment type="caution">
    <text evidence="9">The sequence shown here is derived from an EMBL/GenBank/DDBJ whole genome shotgun (WGS) entry which is preliminary data.</text>
</comment>
<dbReference type="PANTHER" id="PTHR10328">
    <property type="entry name" value="PROTEIN MAX MYC-ASSOCIATED FACTOR X"/>
    <property type="match status" value="1"/>
</dbReference>
<dbReference type="GeneID" id="66074692"/>
<feature type="compositionally biased region" description="Low complexity" evidence="7">
    <location>
        <begin position="326"/>
        <end position="341"/>
    </location>
</feature>
<dbReference type="RefSeq" id="XP_043011272.1">
    <property type="nucleotide sequence ID" value="XM_043150185.1"/>
</dbReference>
<evidence type="ECO:0000256" key="1">
    <source>
        <dbReference type="ARBA" id="ARBA00023015"/>
    </source>
</evidence>
<feature type="region of interest" description="Disordered" evidence="7">
    <location>
        <begin position="720"/>
        <end position="789"/>
    </location>
</feature>
<dbReference type="OrthoDB" id="5344169at2759"/>
<dbReference type="AlphaFoldDB" id="A0A9P7UUF3"/>
<accession>A0A9P7UUF3</accession>
<reference evidence="9" key="1">
    <citation type="journal article" date="2021" name="Genome Biol. Evol.">
        <title>The assembled and annotated genome of the fairy-ring fungus Marasmius oreades.</title>
        <authorList>
            <person name="Hiltunen M."/>
            <person name="Ament-Velasquez S.L."/>
            <person name="Johannesson H."/>
        </authorList>
    </citation>
    <scope>NUCLEOTIDE SEQUENCE</scope>
    <source>
        <strain evidence="9">03SP1</strain>
    </source>
</reference>
<keyword evidence="4" id="KW-0804">Transcription</keyword>
<feature type="domain" description="BHLH" evidence="8">
    <location>
        <begin position="826"/>
        <end position="922"/>
    </location>
</feature>
<evidence type="ECO:0000256" key="3">
    <source>
        <dbReference type="ARBA" id="ARBA00023159"/>
    </source>
</evidence>
<evidence type="ECO:0000256" key="4">
    <source>
        <dbReference type="ARBA" id="ARBA00023163"/>
    </source>
</evidence>
<keyword evidence="1" id="KW-0805">Transcription regulation</keyword>
<sequence>MPSDNTRHEWSSRIHDCAREREFGSEASIDFMASFFPVPPASGDHSIVSPPTPTIDIDIDHTLNAEPSSKSTGSLNDPGGLVTPLSPISTIAMSALDLNQSSTNPSSGQDKNIHRNAGSSAQTQEAIGQSMFTFYDTNSRQNQKNATNTEHTQTQASAIQGLGGLAGVGVLGGGSSLNPQLLNTNFDSLNNIGGASGGNEAGSPTGNVSQQIMLEQFRLAQLQQLQHLQAQIFQQQLAIINSGAMFGLHSESEGSPSVAQTHNQNHSRSSSLFHGLPTPGSSTELRASAPAVEFVSPMLLNFHCNDINDSTNNTQNNQNHSSYGASTSPSRQSHSHSNPHSVTQTPVFGAQEDDSANDMVLENLAPLASRFSRNSGNDTDSSSFYHRGTSSAPAHIAFSHPQTQHENDFDISPLTSPWLGAEGGTGNARSRVQAYNHRHLHHGQPHQEQSQMEWSSTSTKRASSPAEDHVRKTRQSHAVRATIPESIPSSVGPRRNSRSSRSVTSTPLMKGTPGGVISGNRSRKNSVAASKASPSNAGSSNTGPSASGTGTIGNNVGTDEMVQDSPSPVDLSLSMPPPATGSTSSQNTNASSSAHPSSSSSSSSSNSSSNPQSFGVGMYNMDMGFDFNFGGSATSPSRSYHPAPGSMPPPLVPVTPASIMNLGRGMNNHSSSIGVNSGGNGNGIFGGFENNQDIGMRRGSIGEGLGAAVLLPHSAAVPTSASSLIPPPSPSIDTPVPATASGPPQTTTGRKGKGKTAKDATGAGITEAAGVSTRSRSGRKGNVAHSPNLKAILPASNSVTNSPMLPPSPSIANNSPLSPSFPVTAVRKTSHKAAEQKRRDSLKTTFDDLRGLLPPIPLSSSDAADDLAGGGFVAGVVAAARASMLPGALPPRGPPKAGAEGPNKGVSKLQLLICGNEYIRVLKARVERRDEEVERLRREIRRLRMGDGVLGDVEDLEEGPIDLERNIDAIEWASVRAHAAVTTVPILEEGEEGAG</sequence>
<dbReference type="EMBL" id="CM032183">
    <property type="protein sequence ID" value="KAG7094802.1"/>
    <property type="molecule type" value="Genomic_DNA"/>
</dbReference>
<dbReference type="SUPFAM" id="SSF47459">
    <property type="entry name" value="HLH, helix-loop-helix DNA-binding domain"/>
    <property type="match status" value="1"/>
</dbReference>
<dbReference type="PROSITE" id="PS50888">
    <property type="entry name" value="BHLH"/>
    <property type="match status" value="1"/>
</dbReference>
<feature type="compositionally biased region" description="Polar residues" evidence="7">
    <location>
        <begin position="253"/>
        <end position="272"/>
    </location>
</feature>
<evidence type="ECO:0000259" key="8">
    <source>
        <dbReference type="PROSITE" id="PS50888"/>
    </source>
</evidence>
<evidence type="ECO:0000313" key="9">
    <source>
        <dbReference type="EMBL" id="KAG7094802.1"/>
    </source>
</evidence>
<evidence type="ECO:0000256" key="7">
    <source>
        <dbReference type="SAM" id="MobiDB-lite"/>
    </source>
</evidence>
<dbReference type="KEGG" id="more:E1B28_005616"/>
<dbReference type="GO" id="GO:0090575">
    <property type="term" value="C:RNA polymerase II transcription regulator complex"/>
    <property type="evidence" value="ECO:0007669"/>
    <property type="project" value="TreeGrafter"/>
</dbReference>
<feature type="region of interest" description="Disordered" evidence="7">
    <location>
        <begin position="99"/>
        <end position="123"/>
    </location>
</feature>
<feature type="region of interest" description="Disordered" evidence="7">
    <location>
        <begin position="307"/>
        <end position="346"/>
    </location>
</feature>
<keyword evidence="2" id="KW-0238">DNA-binding</keyword>
<dbReference type="InterPro" id="IPR011598">
    <property type="entry name" value="bHLH_dom"/>
</dbReference>
<keyword evidence="5" id="KW-0539">Nucleus</keyword>
<evidence type="ECO:0000256" key="2">
    <source>
        <dbReference type="ARBA" id="ARBA00023125"/>
    </source>
</evidence>